<dbReference type="Proteomes" id="UP001596104">
    <property type="component" value="Unassembled WGS sequence"/>
</dbReference>
<sequence length="567" mass="63443">MSGSDDLFHYLSGTAIEWLAEHGTCEGEALAREQLRAFLPSTMDGYYEAGGDWVDEDVVDRTVRNVASFRAHAGHGPFYSRARGTKRGTLVLRIGRGMRPKPIPHPHLTKEARFEAHVAAMQAVEDFEAAGIAGSGPGGRPSIRQIVERERALGRNVKPGAVRFCRDGICCGGGPRLKAQLMRLPDTARRMAEFLLWLPEGRVHVVRLDDLAARLWPPSSNPSTVRCHRKRIADMLELIDAEIGGLNVRIVAKLAVIGRRRAIPDDPVAFARAATIRTIGQSDRREVTSSEEADLAKELLDYVRMFERESCRRRAAERFAVAGEDAEIVADYRYEEAIEVMSRAETVQACADFADCPPDSGLFERNGYPSASATDHLLAPALGALPRDRIPESFVMCGTPKAALYAQHEDAFVALHRQYAQARGDIADLYRWLYERRGRRIRGAARVVHRTLTRWRGYDRQDDPPPRWQQYLWLTNMLRDVGRRRRRGRPRVHPDTKRVVDEAPLRGVVRPASRPARAVAFVPAPKVRPKAGPIAPAVAAEPVDLRSRYPELSDEDWALIPSFLRGS</sequence>
<evidence type="ECO:0000313" key="2">
    <source>
        <dbReference type="Proteomes" id="UP001596104"/>
    </source>
</evidence>
<dbReference type="EMBL" id="JBHSLV010000031">
    <property type="protein sequence ID" value="MFC5394520.1"/>
    <property type="molecule type" value="Genomic_DNA"/>
</dbReference>
<dbReference type="RefSeq" id="WP_377009878.1">
    <property type="nucleotide sequence ID" value="NZ_JBHSLV010000031.1"/>
</dbReference>
<accession>A0ABW0HCX8</accession>
<organism evidence="1 2">
    <name type="scientific">Bosea vestrisii</name>
    <dbReference type="NCBI Taxonomy" id="151416"/>
    <lineage>
        <taxon>Bacteria</taxon>
        <taxon>Pseudomonadati</taxon>
        <taxon>Pseudomonadota</taxon>
        <taxon>Alphaproteobacteria</taxon>
        <taxon>Hyphomicrobiales</taxon>
        <taxon>Boseaceae</taxon>
        <taxon>Bosea</taxon>
    </lineage>
</organism>
<evidence type="ECO:0008006" key="3">
    <source>
        <dbReference type="Google" id="ProtNLM"/>
    </source>
</evidence>
<gene>
    <name evidence="1" type="ORF">ACFPPC_17925</name>
</gene>
<evidence type="ECO:0000313" key="1">
    <source>
        <dbReference type="EMBL" id="MFC5394520.1"/>
    </source>
</evidence>
<protein>
    <recommendedName>
        <fullName evidence="3">OmpR/PhoB-type domain-containing protein</fullName>
    </recommendedName>
</protein>
<keyword evidence="2" id="KW-1185">Reference proteome</keyword>
<proteinExistence type="predicted"/>
<reference evidence="2" key="1">
    <citation type="journal article" date="2019" name="Int. J. Syst. Evol. Microbiol.">
        <title>The Global Catalogue of Microorganisms (GCM) 10K type strain sequencing project: providing services to taxonomists for standard genome sequencing and annotation.</title>
        <authorList>
            <consortium name="The Broad Institute Genomics Platform"/>
            <consortium name="The Broad Institute Genome Sequencing Center for Infectious Disease"/>
            <person name="Wu L."/>
            <person name="Ma J."/>
        </authorList>
    </citation>
    <scope>NUCLEOTIDE SEQUENCE [LARGE SCALE GENOMIC DNA]</scope>
    <source>
        <strain evidence="2">CGMCC 1.16326</strain>
    </source>
</reference>
<comment type="caution">
    <text evidence="1">The sequence shown here is derived from an EMBL/GenBank/DDBJ whole genome shotgun (WGS) entry which is preliminary data.</text>
</comment>
<name>A0ABW0HCX8_9HYPH</name>